<keyword evidence="2" id="KW-1185">Reference proteome</keyword>
<evidence type="ECO:0000313" key="2">
    <source>
        <dbReference type="Proteomes" id="UP000214646"/>
    </source>
</evidence>
<accession>A0A225D9T2</accession>
<name>A0A225D9T2_9BACT</name>
<protein>
    <submittedName>
        <fullName evidence="1">Uncharacterized protein</fullName>
    </submittedName>
</protein>
<evidence type="ECO:0000313" key="1">
    <source>
        <dbReference type="EMBL" id="OWK38370.1"/>
    </source>
</evidence>
<proteinExistence type="predicted"/>
<dbReference type="AlphaFoldDB" id="A0A225D9T2"/>
<reference evidence="2" key="1">
    <citation type="submission" date="2017-06" db="EMBL/GenBank/DDBJ databases">
        <title>Genome analysis of Fimbriiglobus ruber SP5, the first member of the order Planctomycetales with confirmed chitinolytic capability.</title>
        <authorList>
            <person name="Ravin N.V."/>
            <person name="Rakitin A.L."/>
            <person name="Ivanova A.A."/>
            <person name="Beletsky A.V."/>
            <person name="Kulichevskaya I.S."/>
            <person name="Mardanov A.V."/>
            <person name="Dedysh S.N."/>
        </authorList>
    </citation>
    <scope>NUCLEOTIDE SEQUENCE [LARGE SCALE GENOMIC DNA]</scope>
    <source>
        <strain evidence="2">SP5</strain>
    </source>
</reference>
<sequence>MVVCWVVTRYSRMVRRYSVAATRGLDGSLRTCEIVRAVVFAPVCRTGIVYVPCNE</sequence>
<organism evidence="1 2">
    <name type="scientific">Fimbriiglobus ruber</name>
    <dbReference type="NCBI Taxonomy" id="1908690"/>
    <lineage>
        <taxon>Bacteria</taxon>
        <taxon>Pseudomonadati</taxon>
        <taxon>Planctomycetota</taxon>
        <taxon>Planctomycetia</taxon>
        <taxon>Gemmatales</taxon>
        <taxon>Gemmataceae</taxon>
        <taxon>Fimbriiglobus</taxon>
    </lineage>
</organism>
<gene>
    <name evidence="1" type="ORF">FRUB_07490</name>
</gene>
<comment type="caution">
    <text evidence="1">The sequence shown here is derived from an EMBL/GenBank/DDBJ whole genome shotgun (WGS) entry which is preliminary data.</text>
</comment>
<dbReference type="EMBL" id="NIDE01000014">
    <property type="protein sequence ID" value="OWK38370.1"/>
    <property type="molecule type" value="Genomic_DNA"/>
</dbReference>
<dbReference type="Proteomes" id="UP000214646">
    <property type="component" value="Unassembled WGS sequence"/>
</dbReference>